<gene>
    <name evidence="2" type="ORF">EBM89_14265</name>
</gene>
<dbReference type="GO" id="GO:0006935">
    <property type="term" value="P:chemotaxis"/>
    <property type="evidence" value="ECO:0007669"/>
    <property type="project" value="InterPro"/>
</dbReference>
<dbReference type="InterPro" id="IPR002545">
    <property type="entry name" value="CheW-lke_dom"/>
</dbReference>
<dbReference type="Pfam" id="PF01584">
    <property type="entry name" value="CheW"/>
    <property type="match status" value="1"/>
</dbReference>
<protein>
    <submittedName>
        <fullName evidence="2">Chemotaxis protein CheW</fullName>
    </submittedName>
</protein>
<comment type="caution">
    <text evidence="2">The sequence shown here is derived from an EMBL/GenBank/DDBJ whole genome shotgun (WGS) entry which is preliminary data.</text>
</comment>
<name>A0A3M2J0Q6_9CELL</name>
<dbReference type="EMBL" id="RFFI01000084">
    <property type="protein sequence ID" value="RMI06979.1"/>
    <property type="molecule type" value="Genomic_DNA"/>
</dbReference>
<evidence type="ECO:0000313" key="3">
    <source>
        <dbReference type="Proteomes" id="UP000269289"/>
    </source>
</evidence>
<dbReference type="PANTHER" id="PTHR22617:SF23">
    <property type="entry name" value="CHEMOTAXIS PROTEIN CHEW"/>
    <property type="match status" value="1"/>
</dbReference>
<evidence type="ECO:0000259" key="1">
    <source>
        <dbReference type="PROSITE" id="PS50851"/>
    </source>
</evidence>
<dbReference type="GO" id="GO:0007165">
    <property type="term" value="P:signal transduction"/>
    <property type="evidence" value="ECO:0007669"/>
    <property type="project" value="InterPro"/>
</dbReference>
<accession>A0A3M2J0Q6</accession>
<dbReference type="InterPro" id="IPR036061">
    <property type="entry name" value="CheW-like_dom_sf"/>
</dbReference>
<feature type="domain" description="CheW-like" evidence="1">
    <location>
        <begin position="1"/>
        <end position="138"/>
    </location>
</feature>
<dbReference type="Gene3D" id="2.40.50.180">
    <property type="entry name" value="CheA-289, Domain 4"/>
    <property type="match status" value="1"/>
</dbReference>
<dbReference type="SUPFAM" id="SSF50341">
    <property type="entry name" value="CheW-like"/>
    <property type="match status" value="1"/>
</dbReference>
<dbReference type="AlphaFoldDB" id="A0A3M2J0Q6"/>
<reference evidence="2 3" key="1">
    <citation type="submission" date="2018-10" db="EMBL/GenBank/DDBJ databases">
        <title>Isolation, diversity and antifungal activity of actinobacteria from wheat.</title>
        <authorList>
            <person name="Han C."/>
        </authorList>
    </citation>
    <scope>NUCLEOTIDE SEQUENCE [LARGE SCALE GENOMIC DNA]</scope>
    <source>
        <strain evidence="2 3">NEAU-YY56</strain>
    </source>
</reference>
<proteinExistence type="predicted"/>
<sequence>MSQYVTFTLAGSLYGVDVTRVQEALRSHVRTRVPLAPPGVAGLVNLRGQVVLTVDLRPRLGLEALGEDAEPMMVVVQVAGEPVSLLVDEIGDVMEVGPESFEAPPETLDAALRPLILGAHKLDGRLLLVLDVDQAIAA</sequence>
<evidence type="ECO:0000313" key="2">
    <source>
        <dbReference type="EMBL" id="RMI06979.1"/>
    </source>
</evidence>
<organism evidence="2 3">
    <name type="scientific">Cellulomonas triticagri</name>
    <dbReference type="NCBI Taxonomy" id="2483352"/>
    <lineage>
        <taxon>Bacteria</taxon>
        <taxon>Bacillati</taxon>
        <taxon>Actinomycetota</taxon>
        <taxon>Actinomycetes</taxon>
        <taxon>Micrococcales</taxon>
        <taxon>Cellulomonadaceae</taxon>
        <taxon>Cellulomonas</taxon>
    </lineage>
</organism>
<dbReference type="Gene3D" id="2.30.30.40">
    <property type="entry name" value="SH3 Domains"/>
    <property type="match status" value="1"/>
</dbReference>
<dbReference type="OrthoDB" id="9790406at2"/>
<dbReference type="PROSITE" id="PS50851">
    <property type="entry name" value="CHEW"/>
    <property type="match status" value="1"/>
</dbReference>
<dbReference type="Proteomes" id="UP000269289">
    <property type="component" value="Unassembled WGS sequence"/>
</dbReference>
<dbReference type="InterPro" id="IPR039315">
    <property type="entry name" value="CheW"/>
</dbReference>
<dbReference type="SMART" id="SM00260">
    <property type="entry name" value="CheW"/>
    <property type="match status" value="1"/>
</dbReference>
<dbReference type="RefSeq" id="WP_122150086.1">
    <property type="nucleotide sequence ID" value="NZ_RFFI01000084.1"/>
</dbReference>
<keyword evidence="3" id="KW-1185">Reference proteome</keyword>
<dbReference type="PANTHER" id="PTHR22617">
    <property type="entry name" value="CHEMOTAXIS SENSOR HISTIDINE KINASE-RELATED"/>
    <property type="match status" value="1"/>
</dbReference>
<dbReference type="GO" id="GO:0005829">
    <property type="term" value="C:cytosol"/>
    <property type="evidence" value="ECO:0007669"/>
    <property type="project" value="TreeGrafter"/>
</dbReference>